<keyword evidence="1 6" id="KW-0808">Transferase</keyword>
<dbReference type="HAMAP" id="MF_01445">
    <property type="entry name" value="TsaD"/>
    <property type="match status" value="1"/>
</dbReference>
<dbReference type="Gene3D" id="3.30.420.40">
    <property type="match status" value="2"/>
</dbReference>
<evidence type="ECO:0000313" key="8">
    <source>
        <dbReference type="EMBL" id="KAK9908476.1"/>
    </source>
</evidence>
<evidence type="ECO:0000256" key="4">
    <source>
        <dbReference type="ARBA" id="ARBA00023315"/>
    </source>
</evidence>
<accession>A0ABR2YN66</accession>
<comment type="catalytic activity">
    <reaction evidence="5 6">
        <text>L-threonylcarbamoyladenylate + adenosine(37) in tRNA = N(6)-L-threonylcarbamoyladenosine(37) in tRNA + AMP + H(+)</text>
        <dbReference type="Rhea" id="RHEA:37059"/>
        <dbReference type="Rhea" id="RHEA-COMP:10162"/>
        <dbReference type="Rhea" id="RHEA-COMP:10163"/>
        <dbReference type="ChEBI" id="CHEBI:15378"/>
        <dbReference type="ChEBI" id="CHEBI:73682"/>
        <dbReference type="ChEBI" id="CHEBI:74411"/>
        <dbReference type="ChEBI" id="CHEBI:74418"/>
        <dbReference type="ChEBI" id="CHEBI:456215"/>
        <dbReference type="EC" id="2.3.1.234"/>
    </reaction>
</comment>
<gene>
    <name evidence="6" type="primary">GCP1</name>
    <name evidence="8" type="ORF">WJX75_008502</name>
</gene>
<dbReference type="NCBIfam" id="TIGR00329">
    <property type="entry name" value="gcp_kae1"/>
    <property type="match status" value="1"/>
</dbReference>
<organism evidence="8 9">
    <name type="scientific">Coccomyxa subellipsoidea</name>
    <dbReference type="NCBI Taxonomy" id="248742"/>
    <lineage>
        <taxon>Eukaryota</taxon>
        <taxon>Viridiplantae</taxon>
        <taxon>Chlorophyta</taxon>
        <taxon>core chlorophytes</taxon>
        <taxon>Trebouxiophyceae</taxon>
        <taxon>Trebouxiophyceae incertae sedis</taxon>
        <taxon>Coccomyxaceae</taxon>
        <taxon>Coccomyxa</taxon>
    </lineage>
</organism>
<dbReference type="CDD" id="cd24134">
    <property type="entry name" value="ASKHA_NBD_OSGEPL1_QRI7_euk"/>
    <property type="match status" value="1"/>
</dbReference>
<dbReference type="Pfam" id="PF00814">
    <property type="entry name" value="TsaD"/>
    <property type="match status" value="1"/>
</dbReference>
<name>A0ABR2YN66_9CHLO</name>
<comment type="caution">
    <text evidence="8">The sequence shown here is derived from an EMBL/GenBank/DDBJ whole genome shotgun (WGS) entry which is preliminary data.</text>
</comment>
<evidence type="ECO:0000256" key="6">
    <source>
        <dbReference type="HAMAP-Rule" id="MF_03179"/>
    </source>
</evidence>
<comment type="similarity">
    <text evidence="6">Belongs to the KAE1 / TsaD family.</text>
</comment>
<keyword evidence="9" id="KW-1185">Reference proteome</keyword>
<reference evidence="8 9" key="1">
    <citation type="journal article" date="2024" name="Nat. Commun.">
        <title>Phylogenomics reveals the evolutionary origins of lichenization in chlorophyte algae.</title>
        <authorList>
            <person name="Puginier C."/>
            <person name="Libourel C."/>
            <person name="Otte J."/>
            <person name="Skaloud P."/>
            <person name="Haon M."/>
            <person name="Grisel S."/>
            <person name="Petersen M."/>
            <person name="Berrin J.G."/>
            <person name="Delaux P.M."/>
            <person name="Dal Grande F."/>
            <person name="Keller J."/>
        </authorList>
    </citation>
    <scope>NUCLEOTIDE SEQUENCE [LARGE SCALE GENOMIC DNA]</scope>
    <source>
        <strain evidence="8 9">SAG 216-7</strain>
    </source>
</reference>
<proteinExistence type="inferred from homology"/>
<evidence type="ECO:0000259" key="7">
    <source>
        <dbReference type="Pfam" id="PF00814"/>
    </source>
</evidence>
<dbReference type="InterPro" id="IPR043129">
    <property type="entry name" value="ATPase_NBD"/>
</dbReference>
<dbReference type="PANTHER" id="PTHR11735:SF6">
    <property type="entry name" value="TRNA N6-ADENOSINE THREONYLCARBAMOYLTRANSFERASE, MITOCHONDRIAL"/>
    <property type="match status" value="1"/>
</dbReference>
<evidence type="ECO:0000313" key="9">
    <source>
        <dbReference type="Proteomes" id="UP001491310"/>
    </source>
</evidence>
<evidence type="ECO:0000256" key="3">
    <source>
        <dbReference type="ARBA" id="ARBA00022723"/>
    </source>
</evidence>
<dbReference type="SUPFAM" id="SSF53067">
    <property type="entry name" value="Actin-like ATPase domain"/>
    <property type="match status" value="1"/>
</dbReference>
<keyword evidence="6" id="KW-0496">Mitochondrion</keyword>
<sequence>MANHYDVVRAEGTHKGGLVLGIESSCDDTGVAVVRASDGAILGQAIANQVDIHAAWGGVVPKLAQEAHEAAMDSTVEQALQQAGVQLADLEAVAVTVGPGLSLCLKVGVQKARQLAAAHGLKYVAVHHMEAHALVARASAPVTFPFLCLLVSGGHNLLVIVHGVGRYSLLGSTLDDAVGEAYDKVARLLGLELRPSGGAAVEAFANEGDDQRFKFSMPLRMRPNCNFSYAGLKTAVRLAIEAEAPGPATDANRQVRADIAASFQRVALTHLQERTQRAAGWAMEAEPGIRHLVVAGGVAANKLLRSKLQGVAKDKGLDLVVPAPQLCTDNGVMVAWAGAERLALGLWEHLPASALEDAWVDVRPRWPLTDQRDSRSLSEPRSERKKGIHTSLTALTEAALCIHSAEL</sequence>
<dbReference type="NCBIfam" id="TIGR03723">
    <property type="entry name" value="T6A_TsaD_YgjD"/>
    <property type="match status" value="1"/>
</dbReference>
<evidence type="ECO:0000256" key="1">
    <source>
        <dbReference type="ARBA" id="ARBA00022679"/>
    </source>
</evidence>
<keyword evidence="2 6" id="KW-0819">tRNA processing</keyword>
<comment type="subcellular location">
    <subcellularLocation>
        <location evidence="6">Mitochondrion</location>
    </subcellularLocation>
</comment>
<dbReference type="EMBL" id="JALJOT010000008">
    <property type="protein sequence ID" value="KAK9908476.1"/>
    <property type="molecule type" value="Genomic_DNA"/>
</dbReference>
<keyword evidence="4 6" id="KW-0012">Acyltransferase</keyword>
<dbReference type="InterPro" id="IPR017861">
    <property type="entry name" value="KAE1/TsaD"/>
</dbReference>
<evidence type="ECO:0000256" key="5">
    <source>
        <dbReference type="ARBA" id="ARBA00048117"/>
    </source>
</evidence>
<protein>
    <recommendedName>
        <fullName evidence="6">Glycoprotease 1</fullName>
    </recommendedName>
</protein>
<comment type="subunit">
    <text evidence="6">Homodimer.</text>
</comment>
<comment type="cofactor">
    <cofactor evidence="6">
        <name>a divalent metal cation</name>
        <dbReference type="ChEBI" id="CHEBI:60240"/>
    </cofactor>
    <text evidence="6">Binds 1 divalent metal cation per subunit.</text>
</comment>
<dbReference type="InterPro" id="IPR022450">
    <property type="entry name" value="TsaD"/>
</dbReference>
<keyword evidence="3 6" id="KW-0479">Metal-binding</keyword>
<evidence type="ECO:0000256" key="2">
    <source>
        <dbReference type="ARBA" id="ARBA00022694"/>
    </source>
</evidence>
<comment type="function">
    <text evidence="6">Required for the formation of a threonylcarbamoyl group on adenosine at position 37 (t(6)A37) in mitochondrial tRNAs that read codons beginning with adenine. Probably involved in the transfer of the threonylcarbamoyl moiety of threonylcarbamoyl-AMP (TC-AMP) to the N6 group of A37. Involved in mitochondrial genome maintenance.</text>
</comment>
<feature type="domain" description="Gcp-like" evidence="7">
    <location>
        <begin position="41"/>
        <end position="336"/>
    </location>
</feature>
<dbReference type="InterPro" id="IPR000905">
    <property type="entry name" value="Gcp-like_dom"/>
</dbReference>
<dbReference type="PRINTS" id="PR00789">
    <property type="entry name" value="OSIALOPTASE"/>
</dbReference>
<dbReference type="PANTHER" id="PTHR11735">
    <property type="entry name" value="TRNA N6-ADENOSINE THREONYLCARBAMOYLTRANSFERASE"/>
    <property type="match status" value="1"/>
</dbReference>
<dbReference type="Proteomes" id="UP001491310">
    <property type="component" value="Unassembled WGS sequence"/>
</dbReference>